<evidence type="ECO:0000256" key="1">
    <source>
        <dbReference type="SAM" id="Phobius"/>
    </source>
</evidence>
<keyword evidence="1" id="KW-0472">Membrane</keyword>
<dbReference type="Proteomes" id="UP000637359">
    <property type="component" value="Unassembled WGS sequence"/>
</dbReference>
<gene>
    <name evidence="2" type="ORF">H8S33_00870</name>
</gene>
<organism evidence="2 3">
    <name type="scientific">Ornithinibacillus hominis</name>
    <dbReference type="NCBI Taxonomy" id="2763055"/>
    <lineage>
        <taxon>Bacteria</taxon>
        <taxon>Bacillati</taxon>
        <taxon>Bacillota</taxon>
        <taxon>Bacilli</taxon>
        <taxon>Bacillales</taxon>
        <taxon>Bacillaceae</taxon>
        <taxon>Ornithinibacillus</taxon>
    </lineage>
</organism>
<sequence length="379" mass="43074">MNRNNEKQHNLENELKGLSQVSLTEAESTEAFQIIMNRISKTNKQANRRLYVTRAFVTTSTLFVIAIIGWFIYSGISPEHDSFRSASNSNQLDGIELDLTIDKKHYSLHEDLIANVTLTNHTNKQRVIYVPTSVEEEEGIAAVMIEKRNETAVQFLDPKTNLGLPNINGRVFDDYVQVTLGANETIEQKFQWNKALFNQEAEDIVPADTGEYILSSFVVLDDLQAQTEDDEPEKQLITKLTLNLYDKEKPHDLYTEEACADTAIVCVNARTKDNAIKVSIGSSQLGNEEGRMIMGDSFERDINTETLLVEPHGTITLEFIHHYPEKLTIYQLDHHERGEGKELELPSFQAPEKSGYYTYEIDGVYSNGHAIHYLKIKVK</sequence>
<keyword evidence="1" id="KW-1133">Transmembrane helix</keyword>
<accession>A0A923L2P5</accession>
<keyword evidence="1" id="KW-0812">Transmembrane</keyword>
<dbReference type="AlphaFoldDB" id="A0A923L2P5"/>
<feature type="transmembrane region" description="Helical" evidence="1">
    <location>
        <begin position="51"/>
        <end position="73"/>
    </location>
</feature>
<keyword evidence="3" id="KW-1185">Reference proteome</keyword>
<comment type="caution">
    <text evidence="2">The sequence shown here is derived from an EMBL/GenBank/DDBJ whole genome shotgun (WGS) entry which is preliminary data.</text>
</comment>
<reference evidence="2" key="1">
    <citation type="submission" date="2020-08" db="EMBL/GenBank/DDBJ databases">
        <title>Genome public.</title>
        <authorList>
            <person name="Liu C."/>
            <person name="Sun Q."/>
        </authorList>
    </citation>
    <scope>NUCLEOTIDE SEQUENCE</scope>
    <source>
        <strain evidence="2">BX22</strain>
    </source>
</reference>
<evidence type="ECO:0000313" key="2">
    <source>
        <dbReference type="EMBL" id="MBC5635364.1"/>
    </source>
</evidence>
<dbReference type="EMBL" id="JACOOL010000001">
    <property type="protein sequence ID" value="MBC5635364.1"/>
    <property type="molecule type" value="Genomic_DNA"/>
</dbReference>
<proteinExistence type="predicted"/>
<name>A0A923L2P5_9BACI</name>
<evidence type="ECO:0000313" key="3">
    <source>
        <dbReference type="Proteomes" id="UP000637359"/>
    </source>
</evidence>
<protein>
    <submittedName>
        <fullName evidence="2">Uncharacterized protein</fullName>
    </submittedName>
</protein>
<dbReference type="RefSeq" id="WP_186868075.1">
    <property type="nucleotide sequence ID" value="NZ_JACOOL010000001.1"/>
</dbReference>